<keyword evidence="2" id="KW-1133">Transmembrane helix</keyword>
<dbReference type="RefSeq" id="WP_161820096.1">
    <property type="nucleotide sequence ID" value="NZ_JAACJS010000015.1"/>
</dbReference>
<sequence>MPAKKYYNLSRSILAVVCLLLGAYGGWYVFAKVLGKEVTEESFRHTVAEEKAKKDTVYVKVVNPSFNGPSTTFTRAARQDTARTTDRSGETLKRRQRPANEEELPPQSGAYLEKRQQPNISSIVANAADTASGMRNKETFKAVFSSWPIWAASAVAVLILLVAFFMKDDSLANATLKDVPPAILEQLFAELHDEINLFRNPRKILRYRNAVSYHYFFFKQKNLDTPDNVRKMMNLLLAIHRSPAIVDTRDVDDAALSEPGWFVERFAQSPHKGLTQINLPEDREMVMLVLKLNADMG</sequence>
<feature type="region of interest" description="Disordered" evidence="1">
    <location>
        <begin position="70"/>
        <end position="111"/>
    </location>
</feature>
<feature type="transmembrane region" description="Helical" evidence="2">
    <location>
        <begin position="147"/>
        <end position="166"/>
    </location>
</feature>
<dbReference type="EMBL" id="JAACJS010000015">
    <property type="protein sequence ID" value="NCI51829.1"/>
    <property type="molecule type" value="Genomic_DNA"/>
</dbReference>
<name>A0ABW9ZZY1_9BACT</name>
<protein>
    <submittedName>
        <fullName evidence="3">Uncharacterized protein</fullName>
    </submittedName>
</protein>
<feature type="compositionally biased region" description="Basic and acidic residues" evidence="1">
    <location>
        <begin position="77"/>
        <end position="93"/>
    </location>
</feature>
<dbReference type="Proteomes" id="UP000753802">
    <property type="component" value="Unassembled WGS sequence"/>
</dbReference>
<evidence type="ECO:0000313" key="3">
    <source>
        <dbReference type="EMBL" id="NCI51829.1"/>
    </source>
</evidence>
<evidence type="ECO:0000313" key="4">
    <source>
        <dbReference type="Proteomes" id="UP000753802"/>
    </source>
</evidence>
<keyword evidence="4" id="KW-1185">Reference proteome</keyword>
<reference evidence="3 4" key="1">
    <citation type="submission" date="2020-01" db="EMBL/GenBank/DDBJ databases">
        <title>Genome analysis.</title>
        <authorList>
            <person name="Wu S."/>
            <person name="Wang G."/>
        </authorList>
    </citation>
    <scope>NUCLEOTIDE SEQUENCE [LARGE SCALE GENOMIC DNA]</scope>
    <source>
        <strain evidence="3 4">SYL130</strain>
    </source>
</reference>
<gene>
    <name evidence="3" type="ORF">GWC95_18035</name>
</gene>
<keyword evidence="2" id="KW-0472">Membrane</keyword>
<evidence type="ECO:0000256" key="1">
    <source>
        <dbReference type="SAM" id="MobiDB-lite"/>
    </source>
</evidence>
<keyword evidence="2" id="KW-0812">Transmembrane</keyword>
<proteinExistence type="predicted"/>
<accession>A0ABW9ZZY1</accession>
<organism evidence="3 4">
    <name type="scientific">Sediminibacterium roseum</name>
    <dbReference type="NCBI Taxonomy" id="1978412"/>
    <lineage>
        <taxon>Bacteria</taxon>
        <taxon>Pseudomonadati</taxon>
        <taxon>Bacteroidota</taxon>
        <taxon>Chitinophagia</taxon>
        <taxon>Chitinophagales</taxon>
        <taxon>Chitinophagaceae</taxon>
        <taxon>Sediminibacterium</taxon>
    </lineage>
</organism>
<evidence type="ECO:0000256" key="2">
    <source>
        <dbReference type="SAM" id="Phobius"/>
    </source>
</evidence>
<comment type="caution">
    <text evidence="3">The sequence shown here is derived from an EMBL/GenBank/DDBJ whole genome shotgun (WGS) entry which is preliminary data.</text>
</comment>